<feature type="compositionally biased region" description="Polar residues" evidence="1">
    <location>
        <begin position="456"/>
        <end position="466"/>
    </location>
</feature>
<name>W7TNG1_9STRA</name>
<feature type="compositionally biased region" description="Low complexity" evidence="1">
    <location>
        <begin position="504"/>
        <end position="532"/>
    </location>
</feature>
<feature type="region of interest" description="Disordered" evidence="1">
    <location>
        <begin position="504"/>
        <end position="538"/>
    </location>
</feature>
<evidence type="ECO:0000313" key="3">
    <source>
        <dbReference type="Proteomes" id="UP000019335"/>
    </source>
</evidence>
<organism evidence="2 3">
    <name type="scientific">Nannochloropsis gaditana</name>
    <dbReference type="NCBI Taxonomy" id="72520"/>
    <lineage>
        <taxon>Eukaryota</taxon>
        <taxon>Sar</taxon>
        <taxon>Stramenopiles</taxon>
        <taxon>Ochrophyta</taxon>
        <taxon>Eustigmatophyceae</taxon>
        <taxon>Eustigmatales</taxon>
        <taxon>Monodopsidaceae</taxon>
        <taxon>Nannochloropsis</taxon>
    </lineage>
</organism>
<comment type="caution">
    <text evidence="2">The sequence shown here is derived from an EMBL/GenBank/DDBJ whole genome shotgun (WGS) entry which is preliminary data.</text>
</comment>
<dbReference type="EMBL" id="AZIL01002351">
    <property type="protein sequence ID" value="EWM21921.1"/>
    <property type="molecule type" value="Genomic_DNA"/>
</dbReference>
<proteinExistence type="predicted"/>
<protein>
    <submittedName>
        <fullName evidence="2">Uncharacterized protein</fullName>
    </submittedName>
</protein>
<feature type="region of interest" description="Disordered" evidence="1">
    <location>
        <begin position="434"/>
        <end position="474"/>
    </location>
</feature>
<sequence length="538" mass="59351">MYSTTIMCERKHLAPGRTSLHPLRRHLHRSFDRKKIILDYQKDIAMKIYDELSSVVLMATSKPTVLPSDYAVIPIPIPFYPSSCTKLHVQEESGNAQRQHQMSRSFPPLRNSSFCPTYGPKHSRQAQTTCTPVRVRQRSCLPAELTKSLQCFPKPKVPCLGASVRTITTRLTSKDMIKKLSRGGDRKRRRASAIRCHPDPVPSSECQHAGNFFDTLSHFLLQSEEIQRDRCKFYRADAEKSPSVQSNGKADTSCKGVSGSVETISAPEFEAKKSYTYSARERCSLNVSVALKHCEVRELATGPGNQVVEISIEGLDPSPRHEAPYEISPCFNSRVRMKHSHHSDVYASSLHSSGETAAVISKPDAASTERSNDLRSSCIQPSTFVAFPDSISDDLLPTHHSNSNCYSCEDEHNAKVSTNIIDLSSLRTQHLSHVNFTDSRREKSSLSPGLKGDKNTVWQAGGTTEPISVKRDSLSSFAQRENSEDGYMTESSGLSLSTARSISSSSFTSSSCDCSSCCLSNSTSSSSPSSKSTMEDDV</sequence>
<accession>W7TNG1</accession>
<reference evidence="2 3" key="1">
    <citation type="journal article" date="2014" name="Mol. Plant">
        <title>Chromosome Scale Genome Assembly and Transcriptome Profiling of Nannochloropsis gaditana in Nitrogen Depletion.</title>
        <authorList>
            <person name="Corteggiani Carpinelli E."/>
            <person name="Telatin A."/>
            <person name="Vitulo N."/>
            <person name="Forcato C."/>
            <person name="D'Angelo M."/>
            <person name="Schiavon R."/>
            <person name="Vezzi A."/>
            <person name="Giacometti G.M."/>
            <person name="Morosinotto T."/>
            <person name="Valle G."/>
        </authorList>
    </citation>
    <scope>NUCLEOTIDE SEQUENCE [LARGE SCALE GENOMIC DNA]</scope>
    <source>
        <strain evidence="2 3">B-31</strain>
    </source>
</reference>
<dbReference type="AlphaFoldDB" id="W7TNG1"/>
<evidence type="ECO:0000313" key="2">
    <source>
        <dbReference type="EMBL" id="EWM21921.1"/>
    </source>
</evidence>
<dbReference type="Proteomes" id="UP000019335">
    <property type="component" value="Unassembled WGS sequence"/>
</dbReference>
<evidence type="ECO:0000256" key="1">
    <source>
        <dbReference type="SAM" id="MobiDB-lite"/>
    </source>
</evidence>
<gene>
    <name evidence="2" type="ORF">Naga_100070g4</name>
</gene>
<keyword evidence="3" id="KW-1185">Reference proteome</keyword>